<keyword evidence="2" id="KW-1185">Reference proteome</keyword>
<proteinExistence type="predicted"/>
<protein>
    <submittedName>
        <fullName evidence="1">Uncharacterized protein</fullName>
    </submittedName>
</protein>
<reference evidence="1 2" key="1">
    <citation type="submission" date="2018-04" db="EMBL/GenBank/DDBJ databases">
        <title>Genome sequencing of Flavobacterium sp. HYN0059.</title>
        <authorList>
            <person name="Yi H."/>
            <person name="Baek C."/>
        </authorList>
    </citation>
    <scope>NUCLEOTIDE SEQUENCE [LARGE SCALE GENOMIC DNA]</scope>
    <source>
        <strain evidence="1 2">HYN0059</strain>
    </source>
</reference>
<gene>
    <name evidence="1" type="ORF">HYN59_03235</name>
</gene>
<sequence>MKSEKLKINVAQRILNLSNDKLLKKISDILDEENIIGYDGEGNPVSHEEYISDIKSALKQFKEGTLETYTSDEVRQRILGK</sequence>
<dbReference type="AlphaFoldDB" id="A0A2S1QUY3"/>
<dbReference type="OrthoDB" id="1367499at2"/>
<evidence type="ECO:0000313" key="1">
    <source>
        <dbReference type="EMBL" id="AWH84186.1"/>
    </source>
</evidence>
<evidence type="ECO:0000313" key="2">
    <source>
        <dbReference type="Proteomes" id="UP000244929"/>
    </source>
</evidence>
<dbReference type="EMBL" id="CP029186">
    <property type="protein sequence ID" value="AWH84186.1"/>
    <property type="molecule type" value="Genomic_DNA"/>
</dbReference>
<dbReference type="RefSeq" id="WP_108776896.1">
    <property type="nucleotide sequence ID" value="NZ_CP029186.1"/>
</dbReference>
<accession>A0A2S1QUY3</accession>
<dbReference type="KEGG" id="falb:HYN59_03235"/>
<name>A0A2S1QUY3_9FLAO</name>
<dbReference type="Proteomes" id="UP000244929">
    <property type="component" value="Chromosome"/>
</dbReference>
<organism evidence="1 2">
    <name type="scientific">Flavobacterium album</name>
    <dbReference type="NCBI Taxonomy" id="2175091"/>
    <lineage>
        <taxon>Bacteria</taxon>
        <taxon>Pseudomonadati</taxon>
        <taxon>Bacteroidota</taxon>
        <taxon>Flavobacteriia</taxon>
        <taxon>Flavobacteriales</taxon>
        <taxon>Flavobacteriaceae</taxon>
        <taxon>Flavobacterium</taxon>
    </lineage>
</organism>